<protein>
    <submittedName>
        <fullName evidence="8">Uncharacterized protein</fullName>
    </submittedName>
</protein>
<dbReference type="InterPro" id="IPR004299">
    <property type="entry name" value="MBOAT_fam"/>
</dbReference>
<keyword evidence="2" id="KW-0808">Transferase</keyword>
<evidence type="ECO:0000256" key="5">
    <source>
        <dbReference type="ARBA" id="ARBA00023136"/>
    </source>
</evidence>
<keyword evidence="5 7" id="KW-0472">Membrane</keyword>
<evidence type="ECO:0000256" key="7">
    <source>
        <dbReference type="SAM" id="Phobius"/>
    </source>
</evidence>
<dbReference type="Proteomes" id="UP001295684">
    <property type="component" value="Unassembled WGS sequence"/>
</dbReference>
<dbReference type="Pfam" id="PF03062">
    <property type="entry name" value="MBOAT"/>
    <property type="match status" value="1"/>
</dbReference>
<feature type="transmembrane region" description="Helical" evidence="7">
    <location>
        <begin position="33"/>
        <end position="53"/>
    </location>
</feature>
<evidence type="ECO:0000313" key="8">
    <source>
        <dbReference type="EMBL" id="CAI2361780.1"/>
    </source>
</evidence>
<proteinExistence type="predicted"/>
<evidence type="ECO:0000256" key="2">
    <source>
        <dbReference type="ARBA" id="ARBA00022679"/>
    </source>
</evidence>
<evidence type="ECO:0000256" key="4">
    <source>
        <dbReference type="ARBA" id="ARBA00022989"/>
    </source>
</evidence>
<evidence type="ECO:0000256" key="1">
    <source>
        <dbReference type="ARBA" id="ARBA00004141"/>
    </source>
</evidence>
<feature type="transmembrane region" description="Helical" evidence="7">
    <location>
        <begin position="106"/>
        <end position="126"/>
    </location>
</feature>
<evidence type="ECO:0000256" key="6">
    <source>
        <dbReference type="ARBA" id="ARBA00023315"/>
    </source>
</evidence>
<feature type="transmembrane region" description="Helical" evidence="7">
    <location>
        <begin position="83"/>
        <end position="99"/>
    </location>
</feature>
<sequence length="494" mass="57448">MDLISSKLTLAPFLSPILDPIDAWVLDLAGLTGLHYTGVRVLIIYLSSFFIALGFRIRWINRHFYAISVGFVMQYFLFREGMIHFLLMCVVTKILMHTISREKQGFIIFAAAMSHSTFYLTLECIYRYGDAAITYCFYVMFLCQKLSTLGYCYQDGMGKFDKELNDHTRNTSESILLSNRKCKLFKIPTMVEIVSYATYPCTCYIGPSFEYKYYIDFIDQKGQYRNIPFDFWKGFTKYIKGIPCFVILLVSGSIASKDLLVSDEFAEMNFLKQLFYSYIFVMNFKYSAFACWFFADGTSILSGLGFSGRKEKNEYNSVKAFSWANIELATSPRQIINNWNFQVSNWLRNYIYIRFERGDPKRKGKATLAVFLISALWHGFLPCYYIFFFCLDLLLSTSRKIHKHGDMFGFMPKILRKVLATVLTHFMITQLGCLYLLRTGDNIIKYCRSTNCIGLISLAVAYLFTKVFMSKDPKKKIGKEENETKEKENKEKKE</sequence>
<dbReference type="GO" id="GO:0030258">
    <property type="term" value="P:lipid modification"/>
    <property type="evidence" value="ECO:0007669"/>
    <property type="project" value="TreeGrafter"/>
</dbReference>
<dbReference type="GO" id="GO:0016020">
    <property type="term" value="C:membrane"/>
    <property type="evidence" value="ECO:0007669"/>
    <property type="project" value="UniProtKB-SubCell"/>
</dbReference>
<dbReference type="EMBL" id="CAMPGE010002962">
    <property type="protein sequence ID" value="CAI2361780.1"/>
    <property type="molecule type" value="Genomic_DNA"/>
</dbReference>
<dbReference type="InterPro" id="IPR049941">
    <property type="entry name" value="LPLAT_7/PORCN-like"/>
</dbReference>
<accession>A0AAD1U403</accession>
<organism evidence="8 9">
    <name type="scientific">Euplotes crassus</name>
    <dbReference type="NCBI Taxonomy" id="5936"/>
    <lineage>
        <taxon>Eukaryota</taxon>
        <taxon>Sar</taxon>
        <taxon>Alveolata</taxon>
        <taxon>Ciliophora</taxon>
        <taxon>Intramacronucleata</taxon>
        <taxon>Spirotrichea</taxon>
        <taxon>Hypotrichia</taxon>
        <taxon>Euplotida</taxon>
        <taxon>Euplotidae</taxon>
        <taxon>Moneuplotes</taxon>
    </lineage>
</organism>
<gene>
    <name evidence="8" type="ORF">ECRASSUSDP1_LOCUS3093</name>
</gene>
<dbReference type="PANTHER" id="PTHR13906">
    <property type="entry name" value="PORCUPINE"/>
    <property type="match status" value="1"/>
</dbReference>
<dbReference type="GO" id="GO:0016746">
    <property type="term" value="F:acyltransferase activity"/>
    <property type="evidence" value="ECO:0007669"/>
    <property type="project" value="UniProtKB-KW"/>
</dbReference>
<evidence type="ECO:0000313" key="9">
    <source>
        <dbReference type="Proteomes" id="UP001295684"/>
    </source>
</evidence>
<reference evidence="8" key="1">
    <citation type="submission" date="2023-07" db="EMBL/GenBank/DDBJ databases">
        <authorList>
            <consortium name="AG Swart"/>
            <person name="Singh M."/>
            <person name="Singh A."/>
            <person name="Seah K."/>
            <person name="Emmerich C."/>
        </authorList>
    </citation>
    <scope>NUCLEOTIDE SEQUENCE</scope>
    <source>
        <strain evidence="8">DP1</strain>
    </source>
</reference>
<name>A0AAD1U403_EUPCR</name>
<keyword evidence="4 7" id="KW-1133">Transmembrane helix</keyword>
<keyword evidence="3 7" id="KW-0812">Transmembrane</keyword>
<keyword evidence="6" id="KW-0012">Acyltransferase</keyword>
<comment type="subcellular location">
    <subcellularLocation>
        <location evidence="1">Membrane</location>
        <topology evidence="1">Multi-pass membrane protein</topology>
    </subcellularLocation>
</comment>
<keyword evidence="9" id="KW-1185">Reference proteome</keyword>
<feature type="transmembrane region" description="Helical" evidence="7">
    <location>
        <begin position="368"/>
        <end position="394"/>
    </location>
</feature>
<comment type="caution">
    <text evidence="8">The sequence shown here is derived from an EMBL/GenBank/DDBJ whole genome shotgun (WGS) entry which is preliminary data.</text>
</comment>
<feature type="transmembrane region" description="Helical" evidence="7">
    <location>
        <begin position="132"/>
        <end position="153"/>
    </location>
</feature>
<dbReference type="PANTHER" id="PTHR13906:SF4">
    <property type="entry name" value="LYSOPHOSPHOLIPID ACYLTRANSFERASE 6"/>
    <property type="match status" value="1"/>
</dbReference>
<feature type="transmembrane region" description="Helical" evidence="7">
    <location>
        <begin position="414"/>
        <end position="437"/>
    </location>
</feature>
<feature type="transmembrane region" description="Helical" evidence="7">
    <location>
        <begin position="443"/>
        <end position="465"/>
    </location>
</feature>
<evidence type="ECO:0000256" key="3">
    <source>
        <dbReference type="ARBA" id="ARBA00022692"/>
    </source>
</evidence>
<dbReference type="AlphaFoldDB" id="A0AAD1U403"/>